<evidence type="ECO:0000256" key="4">
    <source>
        <dbReference type="SAM" id="Phobius"/>
    </source>
</evidence>
<feature type="region of interest" description="Disordered" evidence="3">
    <location>
        <begin position="1"/>
        <end position="29"/>
    </location>
</feature>
<keyword evidence="4" id="KW-0812">Transmembrane</keyword>
<accession>A0ABW4JP62</accession>
<evidence type="ECO:0000313" key="5">
    <source>
        <dbReference type="EMBL" id="MFD1677899.1"/>
    </source>
</evidence>
<dbReference type="InterPro" id="IPR004995">
    <property type="entry name" value="Spore_Ger"/>
</dbReference>
<feature type="transmembrane region" description="Helical" evidence="4">
    <location>
        <begin position="436"/>
        <end position="465"/>
    </location>
</feature>
<dbReference type="Pfam" id="PF03323">
    <property type="entry name" value="GerA"/>
    <property type="match status" value="1"/>
</dbReference>
<dbReference type="Proteomes" id="UP001597079">
    <property type="component" value="Unassembled WGS sequence"/>
</dbReference>
<comment type="caution">
    <text evidence="5">The sequence shown here is derived from an EMBL/GenBank/DDBJ whole genome shotgun (WGS) entry which is preliminary data.</text>
</comment>
<gene>
    <name evidence="5" type="ORF">ACFSB2_24855</name>
</gene>
<reference evidence="6" key="1">
    <citation type="journal article" date="2019" name="Int. J. Syst. Evol. Microbiol.">
        <title>The Global Catalogue of Microorganisms (GCM) 10K type strain sequencing project: providing services to taxonomists for standard genome sequencing and annotation.</title>
        <authorList>
            <consortium name="The Broad Institute Genomics Platform"/>
            <consortium name="The Broad Institute Genome Sequencing Center for Infectious Disease"/>
            <person name="Wu L."/>
            <person name="Ma J."/>
        </authorList>
    </citation>
    <scope>NUCLEOTIDE SEQUENCE [LARGE SCALE GENOMIC DNA]</scope>
    <source>
        <strain evidence="6">CGMCC 1.12286</strain>
    </source>
</reference>
<dbReference type="PANTHER" id="PTHR22550">
    <property type="entry name" value="SPORE GERMINATION PROTEIN"/>
    <property type="match status" value="1"/>
</dbReference>
<dbReference type="InterPro" id="IPR050768">
    <property type="entry name" value="UPF0353/GerABKA_families"/>
</dbReference>
<comment type="similarity">
    <text evidence="1">Belongs to the GerABKA family.</text>
</comment>
<proteinExistence type="inferred from homology"/>
<protein>
    <submittedName>
        <fullName evidence="5">Spore germination protein</fullName>
    </submittedName>
</protein>
<dbReference type="EMBL" id="JBHUCX010000099">
    <property type="protein sequence ID" value="MFD1677899.1"/>
    <property type="molecule type" value="Genomic_DNA"/>
</dbReference>
<feature type="transmembrane region" description="Helical" evidence="4">
    <location>
        <begin position="318"/>
        <end position="336"/>
    </location>
</feature>
<keyword evidence="2 4" id="KW-0472">Membrane</keyword>
<keyword evidence="4" id="KW-1133">Transmembrane helix</keyword>
<name>A0ABW4JP62_9BACL</name>
<evidence type="ECO:0000256" key="1">
    <source>
        <dbReference type="ARBA" id="ARBA00005278"/>
    </source>
</evidence>
<dbReference type="RefSeq" id="WP_377945823.1">
    <property type="nucleotide sequence ID" value="NZ_JBHUCX010000099.1"/>
</dbReference>
<feature type="transmembrane region" description="Helical" evidence="4">
    <location>
        <begin position="384"/>
        <end position="404"/>
    </location>
</feature>
<evidence type="ECO:0000313" key="6">
    <source>
        <dbReference type="Proteomes" id="UP001597079"/>
    </source>
</evidence>
<evidence type="ECO:0000256" key="3">
    <source>
        <dbReference type="SAM" id="MobiDB-lite"/>
    </source>
</evidence>
<organism evidence="5 6">
    <name type="scientific">Alicyclobacillus fodiniaquatilis</name>
    <dbReference type="NCBI Taxonomy" id="1661150"/>
    <lineage>
        <taxon>Bacteria</taxon>
        <taxon>Bacillati</taxon>
        <taxon>Bacillota</taxon>
        <taxon>Bacilli</taxon>
        <taxon>Bacillales</taxon>
        <taxon>Alicyclobacillaceae</taxon>
        <taxon>Alicyclobacillus</taxon>
    </lineage>
</organism>
<dbReference type="PIRSF" id="PIRSF005690">
    <property type="entry name" value="GerBA"/>
    <property type="match status" value="1"/>
</dbReference>
<evidence type="ECO:0000256" key="2">
    <source>
        <dbReference type="ARBA" id="ARBA00023136"/>
    </source>
</evidence>
<feature type="transmembrane region" description="Helical" evidence="4">
    <location>
        <begin position="411"/>
        <end position="430"/>
    </location>
</feature>
<keyword evidence="6" id="KW-1185">Reference proteome</keyword>
<dbReference type="PANTHER" id="PTHR22550:SF5">
    <property type="entry name" value="LEUCINE ZIPPER PROTEIN 4"/>
    <property type="match status" value="1"/>
</dbReference>
<sequence length="526" mass="58725">MKSNQSKFSFRQRKKMGETKHATQHASQPEPTVTKQICVHVADCRHQLEQDWFHCDDLMMKEIRNEANGFLVVWLCGLIDDELMQNGILTSLTLMLDTEHKHFEHIENHLSVGSLHRINQFDIVNESLANGKVVIFVEGSEVALAADVSKFPGMSVEVSQNEPSIQGPQEAFTQNQDMNIAQVRKIIRSHRLKVLLRHAGRLSNTPVALIYVEGVLKQTHLQEAEERLSRLDIDMISDVNTLQEVLRDGPYSAFPTMESTERPDRVAAAVAQGRLGIMVDGTSYCILVPSLFVNFLSSAEDYYGNYMISLPIRLLRHMAFWAAMLLPAIYLSLLSYNQDLIPTPLLINLESQHEGIPFPTVIETMGMQFAFEALREAGIRLPKAVGQSVSIVGALVIGEAAVTAGMVSPGIVIVIASSGVASFVIPSYSMVSTARILQFAFTLAAAIFGLYGLVLGMILLLLHLVSLRSWGVPYMSPIAPFDYKGMQDTFFRSPWWHMSTRPAAFEPINKTRSRMTRPKPRRGNQT</sequence>